<proteinExistence type="predicted"/>
<organism evidence="1 2">
    <name type="scientific">Phialocephala subalpina</name>
    <dbReference type="NCBI Taxonomy" id="576137"/>
    <lineage>
        <taxon>Eukaryota</taxon>
        <taxon>Fungi</taxon>
        <taxon>Dikarya</taxon>
        <taxon>Ascomycota</taxon>
        <taxon>Pezizomycotina</taxon>
        <taxon>Leotiomycetes</taxon>
        <taxon>Helotiales</taxon>
        <taxon>Mollisiaceae</taxon>
        <taxon>Phialocephala</taxon>
        <taxon>Phialocephala fortinii species complex</taxon>
    </lineage>
</organism>
<protein>
    <submittedName>
        <fullName evidence="1">Uncharacterized protein</fullName>
    </submittedName>
</protein>
<dbReference type="EMBL" id="FJOG01000044">
    <property type="protein sequence ID" value="CZR67407.1"/>
    <property type="molecule type" value="Genomic_DNA"/>
</dbReference>
<keyword evidence="2" id="KW-1185">Reference proteome</keyword>
<dbReference type="AlphaFoldDB" id="A0A1L7XR50"/>
<gene>
    <name evidence="1" type="ORF">PAC_17306</name>
</gene>
<name>A0A1L7XR50_9HELO</name>
<dbReference type="OrthoDB" id="5421290at2759"/>
<evidence type="ECO:0000313" key="2">
    <source>
        <dbReference type="Proteomes" id="UP000184330"/>
    </source>
</evidence>
<reference evidence="1 2" key="1">
    <citation type="submission" date="2016-03" db="EMBL/GenBank/DDBJ databases">
        <authorList>
            <person name="Ploux O."/>
        </authorList>
    </citation>
    <scope>NUCLEOTIDE SEQUENCE [LARGE SCALE GENOMIC DNA]</scope>
    <source>
        <strain evidence="1 2">UAMH 11012</strain>
    </source>
</reference>
<sequence length="103" mass="11204">MAESERSKISAANFVLQLLAIGLAVLFGVYTALAYPLSKSSLQQAQIANQLTLLSFCTSGANVRKRVLDISVLRGDKESESHRDYDHTRAADTDAKFAETAVK</sequence>
<evidence type="ECO:0000313" key="1">
    <source>
        <dbReference type="EMBL" id="CZR67407.1"/>
    </source>
</evidence>
<accession>A0A1L7XR50</accession>
<dbReference type="Proteomes" id="UP000184330">
    <property type="component" value="Unassembled WGS sequence"/>
</dbReference>